<keyword evidence="3" id="KW-0963">Cytoplasm</keyword>
<dbReference type="InterPro" id="IPR027417">
    <property type="entry name" value="P-loop_NTPase"/>
</dbReference>
<keyword evidence="5" id="KW-0067">ATP-binding</keyword>
<dbReference type="InterPro" id="IPR003714">
    <property type="entry name" value="PhoH"/>
</dbReference>
<reference evidence="9 10" key="1">
    <citation type="submission" date="2013-06" db="EMBL/GenBank/DDBJ databases">
        <authorList>
            <person name="Weinstock G."/>
            <person name="Sodergren E."/>
            <person name="Lobos E.A."/>
            <person name="Fulton L."/>
            <person name="Fulton R."/>
            <person name="Courtney L."/>
            <person name="Fronick C."/>
            <person name="O'Laughlin M."/>
            <person name="Godfrey J."/>
            <person name="Wilson R.M."/>
            <person name="Miner T."/>
            <person name="Farmer C."/>
            <person name="Delehaunty K."/>
            <person name="Cordes M."/>
            <person name="Minx P."/>
            <person name="Tomlinson C."/>
            <person name="Chen J."/>
            <person name="Wollam A."/>
            <person name="Pepin K.H."/>
            <person name="Bhonagiri V."/>
            <person name="Zhang X."/>
            <person name="Warren W."/>
            <person name="Mitreva M."/>
            <person name="Mardis E.R."/>
            <person name="Wilson R.K."/>
        </authorList>
    </citation>
    <scope>NUCLEOTIDE SEQUENCE [LARGE SCALE GENOMIC DNA]</scope>
    <source>
        <strain evidence="9 10">JCP8108</strain>
    </source>
</reference>
<evidence type="ECO:0000256" key="7">
    <source>
        <dbReference type="SAM" id="MobiDB-lite"/>
    </source>
</evidence>
<dbReference type="SUPFAM" id="SSF52540">
    <property type="entry name" value="P-loop containing nucleoside triphosphate hydrolases"/>
    <property type="match status" value="1"/>
</dbReference>
<accession>S4GEI6</accession>
<proteinExistence type="inferred from homology"/>
<dbReference type="PANTHER" id="PTHR30473">
    <property type="entry name" value="PROTEIN PHOH"/>
    <property type="match status" value="1"/>
</dbReference>
<keyword evidence="4" id="KW-0547">Nucleotide-binding</keyword>
<evidence type="ECO:0000313" key="10">
    <source>
        <dbReference type="Proteomes" id="UP000014521"/>
    </source>
</evidence>
<dbReference type="AlphaFoldDB" id="S4GEI6"/>
<dbReference type="Proteomes" id="UP000014521">
    <property type="component" value="Unassembled WGS sequence"/>
</dbReference>
<evidence type="ECO:0000256" key="1">
    <source>
        <dbReference type="ARBA" id="ARBA00004496"/>
    </source>
</evidence>
<sequence length="442" mass="48082">MANSTTRIVQIPSELSPVAVLGAADSNLRELEKAFPSVDISVHADCVKIVSRSARSEEGACKAEHALRKIVDCAYEAPVDSYAVKRMLERDVLKGAEHNVRIDRIGHNGGVFGGLKSFGAGAGDGAGFGSSFGSASMESDFARDSADLMPSSEDAKRRAMSRKARMAKGVITFAGGNPVRAKTAGQTAYVQAMESNTVTFGIGPAGTGKTYLAVAKAVRALEDGRVRRIVLTRPAVEAGENLGFLPGTLNDKVDPYLRPLYDALSDMLGAPQLKRYMDENVVEVAPLAYMRGRTLNDAFVILDEAQNATVQQLKMFLTRLGFNTTMVITGDRTQVDLAVPKSGLASIENVLKDVKSIAFVHLNAQDVVRAELVGRIVEAYEAWEKREADFRREKYRNRKSLESQATEESQNLESQNLESQSLESQSLESQNLESQNLERNSK</sequence>
<organism evidence="9 10">
    <name type="scientific">Gardnerella vaginalis JCP8108</name>
    <dbReference type="NCBI Taxonomy" id="1261066"/>
    <lineage>
        <taxon>Bacteria</taxon>
        <taxon>Bacillati</taxon>
        <taxon>Actinomycetota</taxon>
        <taxon>Actinomycetes</taxon>
        <taxon>Bifidobacteriales</taxon>
        <taxon>Bifidobacteriaceae</taxon>
        <taxon>Gardnerella</taxon>
    </lineage>
</organism>
<dbReference type="GO" id="GO:0005829">
    <property type="term" value="C:cytosol"/>
    <property type="evidence" value="ECO:0007669"/>
    <property type="project" value="TreeGrafter"/>
</dbReference>
<evidence type="ECO:0000256" key="5">
    <source>
        <dbReference type="ARBA" id="ARBA00022840"/>
    </source>
</evidence>
<evidence type="ECO:0000256" key="4">
    <source>
        <dbReference type="ARBA" id="ARBA00022741"/>
    </source>
</evidence>
<evidence type="ECO:0000256" key="3">
    <source>
        <dbReference type="ARBA" id="ARBA00022490"/>
    </source>
</evidence>
<dbReference type="GO" id="GO:0005524">
    <property type="term" value="F:ATP binding"/>
    <property type="evidence" value="ECO:0007669"/>
    <property type="project" value="UniProtKB-KW"/>
</dbReference>
<dbReference type="PATRIC" id="fig|1261066.4.peg.946"/>
<comment type="subcellular location">
    <subcellularLocation>
        <location evidence="1">Cytoplasm</location>
    </subcellularLocation>
</comment>
<protein>
    <recommendedName>
        <fullName evidence="6">PhoH-like protein</fullName>
    </recommendedName>
</protein>
<dbReference type="InterPro" id="IPR051451">
    <property type="entry name" value="PhoH2-like"/>
</dbReference>
<evidence type="ECO:0000313" key="9">
    <source>
        <dbReference type="EMBL" id="EPI46204.1"/>
    </source>
</evidence>
<dbReference type="Pfam" id="PF02562">
    <property type="entry name" value="PhoH"/>
    <property type="match status" value="1"/>
</dbReference>
<dbReference type="RefSeq" id="WP_016813266.1">
    <property type="nucleotide sequence ID" value="NZ_KE347214.1"/>
</dbReference>
<comment type="caution">
    <text evidence="9">The sequence shown here is derived from an EMBL/GenBank/DDBJ whole genome shotgun (WGS) entry which is preliminary data.</text>
</comment>
<comment type="similarity">
    <text evidence="2">Belongs to the PhoH family.</text>
</comment>
<evidence type="ECO:0000256" key="2">
    <source>
        <dbReference type="ARBA" id="ARBA00010393"/>
    </source>
</evidence>
<dbReference type="HOGENOM" id="CLU_051654_3_1_11"/>
<evidence type="ECO:0000259" key="8">
    <source>
        <dbReference type="Pfam" id="PF02562"/>
    </source>
</evidence>
<dbReference type="PANTHER" id="PTHR30473:SF1">
    <property type="entry name" value="PHOH-LIKE PROTEIN"/>
    <property type="match status" value="1"/>
</dbReference>
<feature type="domain" description="PhoH-like protein" evidence="8">
    <location>
        <begin position="179"/>
        <end position="381"/>
    </location>
</feature>
<gene>
    <name evidence="9" type="ORF">HMPREF1581_01063</name>
</gene>
<dbReference type="EMBL" id="ATJJ01000085">
    <property type="protein sequence ID" value="EPI46204.1"/>
    <property type="molecule type" value="Genomic_DNA"/>
</dbReference>
<dbReference type="Gene3D" id="3.40.50.300">
    <property type="entry name" value="P-loop containing nucleotide triphosphate hydrolases"/>
    <property type="match status" value="1"/>
</dbReference>
<feature type="compositionally biased region" description="Low complexity" evidence="7">
    <location>
        <begin position="407"/>
        <end position="442"/>
    </location>
</feature>
<evidence type="ECO:0000256" key="6">
    <source>
        <dbReference type="ARBA" id="ARBA00039970"/>
    </source>
</evidence>
<name>S4GEI6_GARVA</name>
<dbReference type="FunFam" id="3.40.50.300:FF:000013">
    <property type="entry name" value="PhoH family ATPase"/>
    <property type="match status" value="1"/>
</dbReference>
<feature type="region of interest" description="Disordered" evidence="7">
    <location>
        <begin position="396"/>
        <end position="442"/>
    </location>
</feature>